<proteinExistence type="inferred from homology"/>
<dbReference type="STRING" id="1817867.A3F83_09160"/>
<organism evidence="5 6">
    <name type="scientific">Candidatus Glassbacteria bacterium RIFCSPLOWO2_12_FULL_58_11</name>
    <dbReference type="NCBI Taxonomy" id="1817867"/>
    <lineage>
        <taxon>Bacteria</taxon>
        <taxon>Candidatus Glassiibacteriota</taxon>
    </lineage>
</organism>
<protein>
    <recommendedName>
        <fullName evidence="3">Cytochrome c oxidase assembly protein CtaG</fullName>
    </recommendedName>
</protein>
<dbReference type="GO" id="GO:0005886">
    <property type="term" value="C:plasma membrane"/>
    <property type="evidence" value="ECO:0007669"/>
    <property type="project" value="UniProtKB-SubCell"/>
</dbReference>
<dbReference type="Gene3D" id="2.60.370.10">
    <property type="entry name" value="Ctag/Cox11"/>
    <property type="match status" value="1"/>
</dbReference>
<name>A0A1F5YTT9_9BACT</name>
<dbReference type="EMBL" id="MFIX01000140">
    <property type="protein sequence ID" value="OGG03514.1"/>
    <property type="molecule type" value="Genomic_DNA"/>
</dbReference>
<dbReference type="InterPro" id="IPR023471">
    <property type="entry name" value="CtaG/Cox11_dom_sf"/>
</dbReference>
<comment type="subcellular location">
    <subcellularLocation>
        <location evidence="1">Cell inner membrane</location>
        <topology evidence="1">Single-pass type II membrane protein</topology>
        <orientation evidence="1">Periplasmic side</orientation>
    </subcellularLocation>
</comment>
<evidence type="ECO:0000256" key="2">
    <source>
        <dbReference type="ARBA" id="ARBA00009620"/>
    </source>
</evidence>
<comment type="caution">
    <text evidence="5">The sequence shown here is derived from an EMBL/GenBank/DDBJ whole genome shotgun (WGS) entry which is preliminary data.</text>
</comment>
<reference evidence="5 6" key="1">
    <citation type="journal article" date="2016" name="Nat. Commun.">
        <title>Thousands of microbial genomes shed light on interconnected biogeochemical processes in an aquifer system.</title>
        <authorList>
            <person name="Anantharaman K."/>
            <person name="Brown C.T."/>
            <person name="Hug L.A."/>
            <person name="Sharon I."/>
            <person name="Castelle C.J."/>
            <person name="Probst A.J."/>
            <person name="Thomas B.C."/>
            <person name="Singh A."/>
            <person name="Wilkins M.J."/>
            <person name="Karaoz U."/>
            <person name="Brodie E.L."/>
            <person name="Williams K.H."/>
            <person name="Hubbard S.S."/>
            <person name="Banfield J.F."/>
        </authorList>
    </citation>
    <scope>NUCLEOTIDE SEQUENCE [LARGE SCALE GENOMIC DNA]</scope>
</reference>
<dbReference type="Pfam" id="PF04442">
    <property type="entry name" value="CtaG_Cox11"/>
    <property type="match status" value="1"/>
</dbReference>
<dbReference type="AlphaFoldDB" id="A0A1F5YTT9"/>
<evidence type="ECO:0000313" key="6">
    <source>
        <dbReference type="Proteomes" id="UP000179129"/>
    </source>
</evidence>
<comment type="similarity">
    <text evidence="2">Belongs to the COX11/CtaG family.</text>
</comment>
<evidence type="ECO:0000256" key="1">
    <source>
        <dbReference type="ARBA" id="ARBA00004382"/>
    </source>
</evidence>
<sequence>MSRNSKLLLILVAAVIGMFGFGFANISLFKMFCSAVGIQISSPKDLTQGAAGTQIDKSREIKVLFTTAVNDKLPILFESDKSRSSVHPGALDEVHYRFVNLSDDTLYFRPVHSIFPPEANKKYDMIKCFCFQDMVLQPREEVNHVLVYSFHGDLDPAVSRVTMHYTLFKRDPTAADWGRIDKPEGK</sequence>
<dbReference type="SUPFAM" id="SSF110111">
    <property type="entry name" value="Ctag/Cox11"/>
    <property type="match status" value="1"/>
</dbReference>
<gene>
    <name evidence="5" type="ORF">A3F83_09160</name>
</gene>
<dbReference type="GO" id="GO:0005507">
    <property type="term" value="F:copper ion binding"/>
    <property type="evidence" value="ECO:0007669"/>
    <property type="project" value="InterPro"/>
</dbReference>
<keyword evidence="4" id="KW-0186">Copper</keyword>
<dbReference type="InterPro" id="IPR007533">
    <property type="entry name" value="Cyt_c_oxidase_assmbl_CtaG"/>
</dbReference>
<evidence type="ECO:0000313" key="5">
    <source>
        <dbReference type="EMBL" id="OGG03514.1"/>
    </source>
</evidence>
<dbReference type="Proteomes" id="UP000179129">
    <property type="component" value="Unassembled WGS sequence"/>
</dbReference>
<evidence type="ECO:0000256" key="4">
    <source>
        <dbReference type="ARBA" id="ARBA00023008"/>
    </source>
</evidence>
<accession>A0A1F5YTT9</accession>
<evidence type="ECO:0000256" key="3">
    <source>
        <dbReference type="ARBA" id="ARBA00015384"/>
    </source>
</evidence>